<name>K0AZY3_GOTA9</name>
<dbReference type="HOGENOM" id="CLU_021264_0_2_9"/>
<dbReference type="PANTHER" id="PTHR10587">
    <property type="entry name" value="GLYCOSYL TRANSFERASE-RELATED"/>
    <property type="match status" value="1"/>
</dbReference>
<protein>
    <submittedName>
        <fullName evidence="2">Polysaccharide deacetylase PdaB</fullName>
    </submittedName>
</protein>
<dbReference type="PATRIC" id="fig|1128398.3.peg.886"/>
<dbReference type="CDD" id="cd10917">
    <property type="entry name" value="CE4_NodB_like_6s_7s"/>
    <property type="match status" value="1"/>
</dbReference>
<evidence type="ECO:0000313" key="2">
    <source>
        <dbReference type="EMBL" id="AFS77906.1"/>
    </source>
</evidence>
<keyword evidence="3" id="KW-1185">Reference proteome</keyword>
<reference evidence="2 3" key="1">
    <citation type="journal article" date="2012" name="PLoS ONE">
        <title>The purine-utilizing bacterium Clostridium acidurici 9a: a genome-guided metabolic reconsideration.</title>
        <authorList>
            <person name="Hartwich K."/>
            <person name="Poehlein A."/>
            <person name="Daniel R."/>
        </authorList>
    </citation>
    <scope>NUCLEOTIDE SEQUENCE [LARGE SCALE GENOMIC DNA]</scope>
    <source>
        <strain evidence="3">ATCC 7906 / DSM 604 / BCRC 14475 / CIP 104303 / KCTC 5404 / NCIMB 10678 / 9a</strain>
    </source>
</reference>
<feature type="domain" description="NodB homology" evidence="1">
    <location>
        <begin position="55"/>
        <end position="232"/>
    </location>
</feature>
<evidence type="ECO:0000259" key="1">
    <source>
        <dbReference type="PROSITE" id="PS51677"/>
    </source>
</evidence>
<evidence type="ECO:0000313" key="3">
    <source>
        <dbReference type="Proteomes" id="UP000006094"/>
    </source>
</evidence>
<dbReference type="RefSeq" id="WP_014967043.1">
    <property type="nucleotide sequence ID" value="NC_018664.1"/>
</dbReference>
<dbReference type="eggNOG" id="COG0726">
    <property type="taxonomic scope" value="Bacteria"/>
</dbReference>
<dbReference type="KEGG" id="cad:Curi_c08330"/>
<dbReference type="PANTHER" id="PTHR10587:SF128">
    <property type="entry name" value="POLYSACCHARIDE DEACETYLASE PDAB-RELATED"/>
    <property type="match status" value="1"/>
</dbReference>
<proteinExistence type="predicted"/>
<accession>K0AZY3</accession>
<dbReference type="Pfam" id="PF01522">
    <property type="entry name" value="Polysacc_deac_1"/>
    <property type="match status" value="1"/>
</dbReference>
<sequence length="256" mass="29772">MKIYLINRKTILKMAVVLLVLGVSIIGTNEFNINIESVFNPNKELPIYYVDSKEKKVSISFDAAWGTEHTEAILDILDKYNVKTTFFLVDFWVTKHPDMVKEIDRRGHEVANHSTTHPKMSELSKEDMIKEIKTTEESIEKIIGKKTTLFRPPFGDYNDSLIQTSREINYHVIQWDVDSLDWKEMGAQPVVDRVTRNVKNGSIVLFHNNAKYVQEYLPLVIDKLQKDGYEIVPISELIYKENYRMESDGKQVQNKK</sequence>
<dbReference type="AlphaFoldDB" id="K0AZY3"/>
<dbReference type="PROSITE" id="PS51677">
    <property type="entry name" value="NODB"/>
    <property type="match status" value="1"/>
</dbReference>
<dbReference type="EMBL" id="CP003326">
    <property type="protein sequence ID" value="AFS77906.1"/>
    <property type="molecule type" value="Genomic_DNA"/>
</dbReference>
<dbReference type="InterPro" id="IPR050248">
    <property type="entry name" value="Polysacc_deacetylase_ArnD"/>
</dbReference>
<dbReference type="GO" id="GO:0005975">
    <property type="term" value="P:carbohydrate metabolic process"/>
    <property type="evidence" value="ECO:0007669"/>
    <property type="project" value="InterPro"/>
</dbReference>
<organism evidence="2 3">
    <name type="scientific">Gottschalkia acidurici (strain ATCC 7906 / DSM 604 / BCRC 14475 / CIP 104303 / KCTC 5404 / NCIMB 10678 / 9a)</name>
    <name type="common">Clostridium acidurici</name>
    <dbReference type="NCBI Taxonomy" id="1128398"/>
    <lineage>
        <taxon>Bacteria</taxon>
        <taxon>Bacillati</taxon>
        <taxon>Bacillota</taxon>
        <taxon>Tissierellia</taxon>
        <taxon>Tissierellales</taxon>
        <taxon>Gottschalkiaceae</taxon>
        <taxon>Gottschalkia</taxon>
    </lineage>
</organism>
<dbReference type="SUPFAM" id="SSF88713">
    <property type="entry name" value="Glycoside hydrolase/deacetylase"/>
    <property type="match status" value="1"/>
</dbReference>
<dbReference type="InterPro" id="IPR011330">
    <property type="entry name" value="Glyco_hydro/deAcase_b/a-brl"/>
</dbReference>
<dbReference type="GO" id="GO:0016020">
    <property type="term" value="C:membrane"/>
    <property type="evidence" value="ECO:0007669"/>
    <property type="project" value="TreeGrafter"/>
</dbReference>
<dbReference type="Proteomes" id="UP000006094">
    <property type="component" value="Chromosome"/>
</dbReference>
<dbReference type="Gene3D" id="3.20.20.370">
    <property type="entry name" value="Glycoside hydrolase/deacetylase"/>
    <property type="match status" value="1"/>
</dbReference>
<dbReference type="STRING" id="1128398.Curi_c08330"/>
<dbReference type="InterPro" id="IPR002509">
    <property type="entry name" value="NODB_dom"/>
</dbReference>
<dbReference type="GO" id="GO:0016810">
    <property type="term" value="F:hydrolase activity, acting on carbon-nitrogen (but not peptide) bonds"/>
    <property type="evidence" value="ECO:0007669"/>
    <property type="project" value="InterPro"/>
</dbReference>
<gene>
    <name evidence="2" type="primary">pdaB</name>
    <name evidence="2" type="ordered locus">Curi_c08330</name>
</gene>